<dbReference type="EMBL" id="LGSZ01000025">
    <property type="protein sequence ID" value="KPH82028.1"/>
    <property type="molecule type" value="Genomic_DNA"/>
</dbReference>
<dbReference type="InterPro" id="IPR036909">
    <property type="entry name" value="Cyt_c-like_dom_sf"/>
</dbReference>
<feature type="domain" description="Cytochrome c" evidence="7">
    <location>
        <begin position="69"/>
        <end position="170"/>
    </location>
</feature>
<dbReference type="PATRIC" id="fig|1526658.3.peg.5608"/>
<dbReference type="PANTHER" id="PTHR11961">
    <property type="entry name" value="CYTOCHROME C"/>
    <property type="match status" value="1"/>
</dbReference>
<organism evidence="8 9">
    <name type="scientific">Bosea vaviloviae</name>
    <dbReference type="NCBI Taxonomy" id="1526658"/>
    <lineage>
        <taxon>Bacteria</taxon>
        <taxon>Pseudomonadati</taxon>
        <taxon>Pseudomonadota</taxon>
        <taxon>Alphaproteobacteria</taxon>
        <taxon>Hyphomicrobiales</taxon>
        <taxon>Boseaceae</taxon>
        <taxon>Bosea</taxon>
    </lineage>
</organism>
<sequence length="179" mass="18407">MDIETNKIAGAALSTLLVVMGLNMVAGIAFAPHKPAVPGFDLPSAEPASAAGAAAPAADEPIVVRLAKADPAKGEKAVGACKACHTFEKGGANKIGPHLYDVYARPKASVDGFAYSAALKGKAGEKWEAEQLDGFLKNPKAYLPGTIMAFAGISRPDTRADVVAYLNTLAEAPKPLPKP</sequence>
<dbReference type="Proteomes" id="UP000037822">
    <property type="component" value="Unassembled WGS sequence"/>
</dbReference>
<dbReference type="GO" id="GO:0020037">
    <property type="term" value="F:heme binding"/>
    <property type="evidence" value="ECO:0007669"/>
    <property type="project" value="InterPro"/>
</dbReference>
<dbReference type="InterPro" id="IPR002327">
    <property type="entry name" value="Cyt_c_1A/1B"/>
</dbReference>
<evidence type="ECO:0000259" key="7">
    <source>
        <dbReference type="PROSITE" id="PS51007"/>
    </source>
</evidence>
<evidence type="ECO:0000256" key="1">
    <source>
        <dbReference type="ARBA" id="ARBA00022448"/>
    </source>
</evidence>
<dbReference type="InterPro" id="IPR009056">
    <property type="entry name" value="Cyt_c-like_dom"/>
</dbReference>
<evidence type="ECO:0000256" key="4">
    <source>
        <dbReference type="ARBA" id="ARBA00022982"/>
    </source>
</evidence>
<dbReference type="GO" id="GO:0009055">
    <property type="term" value="F:electron transfer activity"/>
    <property type="evidence" value="ECO:0007669"/>
    <property type="project" value="InterPro"/>
</dbReference>
<dbReference type="RefSeq" id="WP_054208221.1">
    <property type="nucleotide sequence ID" value="NZ_LGSZ01000025.1"/>
</dbReference>
<protein>
    <submittedName>
        <fullName evidence="8">Cytochrome C</fullName>
    </submittedName>
</protein>
<dbReference type="OrthoDB" id="9805828at2"/>
<accession>A0A0N1N4C7</accession>
<reference evidence="8 9" key="1">
    <citation type="submission" date="2015-07" db="EMBL/GenBank/DDBJ databases">
        <title>Whole genome sequencing of Bosea vaviloviae isolated from cave pool.</title>
        <authorList>
            <person name="Tan N.E.H."/>
            <person name="Lee Y.P."/>
            <person name="Gan H.M."/>
            <person name="Barton H."/>
            <person name="Savka M.A."/>
        </authorList>
    </citation>
    <scope>NUCLEOTIDE SEQUENCE [LARGE SCALE GENOMIC DNA]</scope>
    <source>
        <strain evidence="8 9">SD260</strain>
    </source>
</reference>
<keyword evidence="9" id="KW-1185">Reference proteome</keyword>
<evidence type="ECO:0000256" key="5">
    <source>
        <dbReference type="ARBA" id="ARBA00023004"/>
    </source>
</evidence>
<dbReference type="PROSITE" id="PS51007">
    <property type="entry name" value="CYTC"/>
    <property type="match status" value="1"/>
</dbReference>
<evidence type="ECO:0000313" key="9">
    <source>
        <dbReference type="Proteomes" id="UP000037822"/>
    </source>
</evidence>
<dbReference type="GO" id="GO:0046872">
    <property type="term" value="F:metal ion binding"/>
    <property type="evidence" value="ECO:0007669"/>
    <property type="project" value="UniProtKB-KW"/>
</dbReference>
<proteinExistence type="predicted"/>
<evidence type="ECO:0000256" key="2">
    <source>
        <dbReference type="ARBA" id="ARBA00022617"/>
    </source>
</evidence>
<evidence type="ECO:0000256" key="3">
    <source>
        <dbReference type="ARBA" id="ARBA00022723"/>
    </source>
</evidence>
<keyword evidence="2 6" id="KW-0349">Heme</keyword>
<dbReference type="SUPFAM" id="SSF46626">
    <property type="entry name" value="Cytochrome c"/>
    <property type="match status" value="1"/>
</dbReference>
<gene>
    <name evidence="8" type="ORF">AE618_06070</name>
</gene>
<keyword evidence="4" id="KW-0249">Electron transport</keyword>
<name>A0A0N1N4C7_9HYPH</name>
<keyword evidence="1" id="KW-0813">Transport</keyword>
<keyword evidence="5 6" id="KW-0408">Iron</keyword>
<evidence type="ECO:0000256" key="6">
    <source>
        <dbReference type="PROSITE-ProRule" id="PRU00433"/>
    </source>
</evidence>
<dbReference type="PRINTS" id="PR00604">
    <property type="entry name" value="CYTCHRMECIAB"/>
</dbReference>
<dbReference type="Pfam" id="PF00034">
    <property type="entry name" value="Cytochrom_C"/>
    <property type="match status" value="1"/>
</dbReference>
<evidence type="ECO:0000313" key="8">
    <source>
        <dbReference type="EMBL" id="KPH82028.1"/>
    </source>
</evidence>
<dbReference type="Gene3D" id="1.10.760.10">
    <property type="entry name" value="Cytochrome c-like domain"/>
    <property type="match status" value="1"/>
</dbReference>
<comment type="caution">
    <text evidence="8">The sequence shown here is derived from an EMBL/GenBank/DDBJ whole genome shotgun (WGS) entry which is preliminary data.</text>
</comment>
<keyword evidence="3 6" id="KW-0479">Metal-binding</keyword>
<dbReference type="AlphaFoldDB" id="A0A0N1N4C7"/>